<dbReference type="EMBL" id="CP002792">
    <property type="protein sequence ID" value="AEH06710.1"/>
    <property type="molecule type" value="Genomic_DNA"/>
</dbReference>
<keyword evidence="5 14" id="KW-0808">Transferase</keyword>
<dbReference type="InterPro" id="IPR015285">
    <property type="entry name" value="RIO2_wHTH_N"/>
</dbReference>
<evidence type="ECO:0000256" key="7">
    <source>
        <dbReference type="ARBA" id="ARBA00022741"/>
    </source>
</evidence>
<keyword evidence="7" id="KW-0547">Nucleotide-binding</keyword>
<protein>
    <recommendedName>
        <fullName evidence="3">non-specific serine/threonine protein kinase</fullName>
        <ecNumber evidence="3">2.7.11.1</ecNumber>
    </recommendedName>
</protein>
<dbReference type="SUPFAM" id="SSF56112">
    <property type="entry name" value="Protein kinase-like (PK-like)"/>
    <property type="match status" value="1"/>
</dbReference>
<evidence type="ECO:0000313" key="15">
    <source>
        <dbReference type="Proteomes" id="UP000009296"/>
    </source>
</evidence>
<keyword evidence="8 14" id="KW-0418">Kinase</keyword>
<dbReference type="GO" id="GO:0005524">
    <property type="term" value="F:ATP binding"/>
    <property type="evidence" value="ECO:0007669"/>
    <property type="project" value="UniProtKB-KW"/>
</dbReference>
<evidence type="ECO:0000256" key="1">
    <source>
        <dbReference type="ARBA" id="ARBA00001946"/>
    </source>
</evidence>
<dbReference type="InterPro" id="IPR011009">
    <property type="entry name" value="Kinase-like_dom_sf"/>
</dbReference>
<dbReference type="PANTHER" id="PTHR45852">
    <property type="entry name" value="SER/THR-PROTEIN KINASE RIO2"/>
    <property type="match status" value="1"/>
</dbReference>
<dbReference type="InterPro" id="IPR000687">
    <property type="entry name" value="RIO_kinase"/>
</dbReference>
<feature type="domain" description="Protein kinase" evidence="13">
    <location>
        <begin position="80"/>
        <end position="295"/>
    </location>
</feature>
<dbReference type="GeneID" id="10772874"/>
<evidence type="ECO:0000256" key="2">
    <source>
        <dbReference type="ARBA" id="ARBA00009196"/>
    </source>
</evidence>
<comment type="catalytic activity">
    <reaction evidence="12">
        <text>L-seryl-[protein] + ATP = O-phospho-L-seryl-[protein] + ADP + H(+)</text>
        <dbReference type="Rhea" id="RHEA:17989"/>
        <dbReference type="Rhea" id="RHEA-COMP:9863"/>
        <dbReference type="Rhea" id="RHEA-COMP:11604"/>
        <dbReference type="ChEBI" id="CHEBI:15378"/>
        <dbReference type="ChEBI" id="CHEBI:29999"/>
        <dbReference type="ChEBI" id="CHEBI:30616"/>
        <dbReference type="ChEBI" id="CHEBI:83421"/>
        <dbReference type="ChEBI" id="CHEBI:456216"/>
        <dbReference type="EC" id="2.7.11.1"/>
    </reaction>
</comment>
<comment type="similarity">
    <text evidence="2">Belongs to the protein kinase superfamily. RIO-type Ser/Thr kinase family.</text>
</comment>
<dbReference type="OrthoDB" id="50101at2157"/>
<dbReference type="SMART" id="SM00090">
    <property type="entry name" value="RIO"/>
    <property type="match status" value="1"/>
</dbReference>
<evidence type="ECO:0000256" key="9">
    <source>
        <dbReference type="ARBA" id="ARBA00022840"/>
    </source>
</evidence>
<dbReference type="PANTHER" id="PTHR45852:SF1">
    <property type="entry name" value="SERINE_THREONINE-PROTEIN KINASE RIO2"/>
    <property type="match status" value="1"/>
</dbReference>
<evidence type="ECO:0000259" key="13">
    <source>
        <dbReference type="PROSITE" id="PS50011"/>
    </source>
</evidence>
<dbReference type="GO" id="GO:0106310">
    <property type="term" value="F:protein serine kinase activity"/>
    <property type="evidence" value="ECO:0007669"/>
    <property type="project" value="RHEA"/>
</dbReference>
<evidence type="ECO:0000256" key="8">
    <source>
        <dbReference type="ARBA" id="ARBA00022777"/>
    </source>
</evidence>
<proteinExistence type="inferred from homology"/>
<comment type="catalytic activity">
    <reaction evidence="11">
        <text>L-threonyl-[protein] + ATP = O-phospho-L-threonyl-[protein] + ADP + H(+)</text>
        <dbReference type="Rhea" id="RHEA:46608"/>
        <dbReference type="Rhea" id="RHEA-COMP:11060"/>
        <dbReference type="Rhea" id="RHEA-COMP:11605"/>
        <dbReference type="ChEBI" id="CHEBI:15378"/>
        <dbReference type="ChEBI" id="CHEBI:30013"/>
        <dbReference type="ChEBI" id="CHEBI:30616"/>
        <dbReference type="ChEBI" id="CHEBI:61977"/>
        <dbReference type="ChEBI" id="CHEBI:456216"/>
        <dbReference type="EC" id="2.7.11.1"/>
    </reaction>
</comment>
<evidence type="ECO:0000256" key="5">
    <source>
        <dbReference type="ARBA" id="ARBA00022679"/>
    </source>
</evidence>
<evidence type="ECO:0000256" key="11">
    <source>
        <dbReference type="ARBA" id="ARBA00047899"/>
    </source>
</evidence>
<dbReference type="InterPro" id="IPR030484">
    <property type="entry name" value="Rio2"/>
</dbReference>
<dbReference type="SUPFAM" id="SSF46785">
    <property type="entry name" value="Winged helix' DNA-binding domain"/>
    <property type="match status" value="1"/>
</dbReference>
<dbReference type="CDD" id="cd05144">
    <property type="entry name" value="RIO2_C"/>
    <property type="match status" value="1"/>
</dbReference>
<dbReference type="Gene3D" id="1.10.10.10">
    <property type="entry name" value="Winged helix-like DNA-binding domain superfamily/Winged helix DNA-binding domain"/>
    <property type="match status" value="1"/>
</dbReference>
<evidence type="ECO:0000256" key="12">
    <source>
        <dbReference type="ARBA" id="ARBA00048679"/>
    </source>
</evidence>
<dbReference type="InterPro" id="IPR000719">
    <property type="entry name" value="Prot_kinase_dom"/>
</dbReference>
<dbReference type="Pfam" id="PF01163">
    <property type="entry name" value="RIO1"/>
    <property type="match status" value="1"/>
</dbReference>
<gene>
    <name evidence="14" type="ordered locus">Metok_0733</name>
</gene>
<dbReference type="EC" id="2.7.11.1" evidence="3"/>
<reference evidence="14" key="1">
    <citation type="submission" date="2011-05" db="EMBL/GenBank/DDBJ databases">
        <title>Complete sequence of chromosome of Methanothermococcus okinawensis IH1.</title>
        <authorList>
            <consortium name="US DOE Joint Genome Institute"/>
            <person name="Lucas S."/>
            <person name="Han J."/>
            <person name="Lapidus A."/>
            <person name="Cheng J.-F."/>
            <person name="Goodwin L."/>
            <person name="Pitluck S."/>
            <person name="Peters L."/>
            <person name="Mikhailova N."/>
            <person name="Held B."/>
            <person name="Han C."/>
            <person name="Tapia R."/>
            <person name="Land M."/>
            <person name="Hauser L."/>
            <person name="Kyrpides N."/>
            <person name="Ivanova N."/>
            <person name="Pagani I."/>
            <person name="Sieprawska-Lupa M."/>
            <person name="Takai K."/>
            <person name="Miyazaki J."/>
            <person name="Whitman W."/>
            <person name="Woyke T."/>
        </authorList>
    </citation>
    <scope>NUCLEOTIDE SEQUENCE [LARGE SCALE GENOMIC DNA]</scope>
    <source>
        <strain evidence="14">IH1</strain>
    </source>
</reference>
<dbReference type="GO" id="GO:0046872">
    <property type="term" value="F:metal ion binding"/>
    <property type="evidence" value="ECO:0007669"/>
    <property type="project" value="UniProtKB-KW"/>
</dbReference>
<dbReference type="Gene3D" id="3.30.200.20">
    <property type="entry name" value="Phosphorylase Kinase, domain 1"/>
    <property type="match status" value="1"/>
</dbReference>
<evidence type="ECO:0000256" key="6">
    <source>
        <dbReference type="ARBA" id="ARBA00022723"/>
    </source>
</evidence>
<dbReference type="HOGENOM" id="CLU_018693_1_0_2"/>
<dbReference type="GO" id="GO:0030490">
    <property type="term" value="P:maturation of SSU-rRNA"/>
    <property type="evidence" value="ECO:0007669"/>
    <property type="project" value="TreeGrafter"/>
</dbReference>
<keyword evidence="15" id="KW-1185">Reference proteome</keyword>
<dbReference type="InterPro" id="IPR018935">
    <property type="entry name" value="RIO_kinase_CS"/>
</dbReference>
<dbReference type="GO" id="GO:0005829">
    <property type="term" value="C:cytosol"/>
    <property type="evidence" value="ECO:0007669"/>
    <property type="project" value="TreeGrafter"/>
</dbReference>
<dbReference type="eggNOG" id="arCOG01181">
    <property type="taxonomic scope" value="Archaea"/>
</dbReference>
<dbReference type="FunFam" id="3.30.200.20:FF:000052">
    <property type="entry name" value="Serine/threonine-protein kinase RIO2"/>
    <property type="match status" value="1"/>
</dbReference>
<name>F8AM26_METOI</name>
<evidence type="ECO:0000256" key="10">
    <source>
        <dbReference type="ARBA" id="ARBA00022842"/>
    </source>
</evidence>
<dbReference type="Gene3D" id="1.10.510.10">
    <property type="entry name" value="Transferase(Phosphotransferase) domain 1"/>
    <property type="match status" value="1"/>
</dbReference>
<dbReference type="Proteomes" id="UP000009296">
    <property type="component" value="Chromosome"/>
</dbReference>
<evidence type="ECO:0000313" key="14">
    <source>
        <dbReference type="EMBL" id="AEH06710.1"/>
    </source>
</evidence>
<dbReference type="PROSITE" id="PS01245">
    <property type="entry name" value="RIO1"/>
    <property type="match status" value="1"/>
</dbReference>
<dbReference type="STRING" id="647113.Metok_0733"/>
<keyword evidence="10" id="KW-0460">Magnesium</keyword>
<comment type="cofactor">
    <cofactor evidence="1">
        <name>Mg(2+)</name>
        <dbReference type="ChEBI" id="CHEBI:18420"/>
    </cofactor>
</comment>
<dbReference type="KEGG" id="mok:Metok_0733"/>
<dbReference type="GO" id="GO:0030688">
    <property type="term" value="C:preribosome, small subunit precursor"/>
    <property type="evidence" value="ECO:0007669"/>
    <property type="project" value="TreeGrafter"/>
</dbReference>
<evidence type="ECO:0000256" key="3">
    <source>
        <dbReference type="ARBA" id="ARBA00012513"/>
    </source>
</evidence>
<accession>F8AM26</accession>
<keyword evidence="9" id="KW-0067">ATP-binding</keyword>
<sequence length="295" mass="34897">MKEEDWRVLKIIEISMRYYEWVPMPEIIKKTKLDKKEILYRLKILDKFKLINRSSYGYRLSHRGYDALALNAFVKKGIITAIGGKLGVGKEGDVYNILLSNNREAVLKFHNLGRTCFTRGKRYRSYLADKRHISWLYASRLTAEKEFEVLTDLFPIVKVPEPIEQNRHAIIMGKLKGDELKRVDLKQLDIDINKLFWGIINEVKKMYELGYIHGDLSEFNILIDEDGNFTIIDFPQAIKIKEDKDEKLKLNKLPGEFKVDIEFYLKRDLENLLRYFKKYGINENLDAIYKYIVEK</sequence>
<dbReference type="RefSeq" id="WP_013866895.1">
    <property type="nucleotide sequence ID" value="NC_015636.1"/>
</dbReference>
<dbReference type="InterPro" id="IPR018934">
    <property type="entry name" value="RIO_dom"/>
</dbReference>
<dbReference type="PROSITE" id="PS50011">
    <property type="entry name" value="PROTEIN_KINASE_DOM"/>
    <property type="match status" value="1"/>
</dbReference>
<keyword evidence="6" id="KW-0479">Metal-binding</keyword>
<dbReference type="Pfam" id="PF09202">
    <property type="entry name" value="Rio2_N"/>
    <property type="match status" value="1"/>
</dbReference>
<dbReference type="AlphaFoldDB" id="F8AM26"/>
<dbReference type="GO" id="GO:0004674">
    <property type="term" value="F:protein serine/threonine kinase activity"/>
    <property type="evidence" value="ECO:0007669"/>
    <property type="project" value="UniProtKB-KW"/>
</dbReference>
<evidence type="ECO:0000256" key="4">
    <source>
        <dbReference type="ARBA" id="ARBA00022527"/>
    </source>
</evidence>
<dbReference type="InterPro" id="IPR036388">
    <property type="entry name" value="WH-like_DNA-bd_sf"/>
</dbReference>
<keyword evidence="4 14" id="KW-0723">Serine/threonine-protein kinase</keyword>
<dbReference type="InterPro" id="IPR036390">
    <property type="entry name" value="WH_DNA-bd_sf"/>
</dbReference>
<organism evidence="14 15">
    <name type="scientific">Methanothermococcus okinawensis (strain DSM 14208 / JCM 11175 / IH1)</name>
    <dbReference type="NCBI Taxonomy" id="647113"/>
    <lineage>
        <taxon>Archaea</taxon>
        <taxon>Methanobacteriati</taxon>
        <taxon>Methanobacteriota</taxon>
        <taxon>Methanomada group</taxon>
        <taxon>Methanococci</taxon>
        <taxon>Methanococcales</taxon>
        <taxon>Methanococcaceae</taxon>
        <taxon>Methanothermococcus</taxon>
    </lineage>
</organism>
<dbReference type="FunFam" id="1.10.10.10:FF:000647">
    <property type="entry name" value="Serine/threonine protein kinase"/>
    <property type="match status" value="1"/>
</dbReference>